<dbReference type="Proteomes" id="UP000199705">
    <property type="component" value="Unassembled WGS sequence"/>
</dbReference>
<dbReference type="PANTHER" id="PTHR33055">
    <property type="entry name" value="TRANSPOSASE FOR INSERTION SEQUENCE ELEMENT IS1111A"/>
    <property type="match status" value="1"/>
</dbReference>
<feature type="domain" description="Transposase IS116/IS110/IS902 C-terminal" evidence="2">
    <location>
        <begin position="212"/>
        <end position="293"/>
    </location>
</feature>
<dbReference type="NCBIfam" id="NF033542">
    <property type="entry name" value="transpos_IS110"/>
    <property type="match status" value="1"/>
</dbReference>
<reference evidence="4" key="1">
    <citation type="submission" date="2016-10" db="EMBL/GenBank/DDBJ databases">
        <authorList>
            <person name="Varghese N."/>
            <person name="Submissions S."/>
        </authorList>
    </citation>
    <scope>NUCLEOTIDE SEQUENCE [LARGE SCALE GENOMIC DNA]</scope>
    <source>
        <strain evidence="4">Gh-67</strain>
    </source>
</reference>
<dbReference type="InterPro" id="IPR047650">
    <property type="entry name" value="Transpos_IS110"/>
</dbReference>
<evidence type="ECO:0000313" key="4">
    <source>
        <dbReference type="Proteomes" id="UP000199705"/>
    </source>
</evidence>
<dbReference type="Pfam" id="PF02371">
    <property type="entry name" value="Transposase_20"/>
    <property type="match status" value="1"/>
</dbReference>
<dbReference type="GO" id="GO:0003677">
    <property type="term" value="F:DNA binding"/>
    <property type="evidence" value="ECO:0007669"/>
    <property type="project" value="InterPro"/>
</dbReference>
<dbReference type="GO" id="GO:0004803">
    <property type="term" value="F:transposase activity"/>
    <property type="evidence" value="ECO:0007669"/>
    <property type="project" value="InterPro"/>
</dbReference>
<protein>
    <submittedName>
        <fullName evidence="3">Transposase</fullName>
    </submittedName>
</protein>
<proteinExistence type="predicted"/>
<dbReference type="InterPro" id="IPR003346">
    <property type="entry name" value="Transposase_20"/>
</dbReference>
<dbReference type="GO" id="GO:0006313">
    <property type="term" value="P:DNA transposition"/>
    <property type="evidence" value="ECO:0007669"/>
    <property type="project" value="InterPro"/>
</dbReference>
<feature type="domain" description="Transposase IS110-like N-terminal" evidence="1">
    <location>
        <begin position="10"/>
        <end position="169"/>
    </location>
</feature>
<evidence type="ECO:0000313" key="3">
    <source>
        <dbReference type="EMBL" id="SDH27440.1"/>
    </source>
</evidence>
<name>A0A1G8B471_9SPHI</name>
<sequence length="346" mass="39503">MASRLLKQVVGIDVAQKELVVSIGKMDEQAVITVYANKIFPNNEKGFANLEVWINKQSIPQYPLRYVMEATGVYHERLAYYLAGKGYAVSIVMPNKISNFFKTLEIKTITDKSMSFAIAMFGLEKKLDNWVQPKRVFRTLRQITREREQLIAERTMIKNQLHAEQSEAFPGEDTIRRMMDRIKMIGEQLKEILTEIRTAVAQDKHLKQTLATITTIPGVGLLTATVIIAETNGFELIRSKKQLTSYAGLDVREKESGSSVKGKPKISKRGNKHLRKAMHLPALAAIRHSERYKAIFVRIVSRNSVKMKATVAVQRKLLEMVYTIYKTNKPFEKDYLQQNAHISENS</sequence>
<dbReference type="Pfam" id="PF01548">
    <property type="entry name" value="DEDD_Tnp_IS110"/>
    <property type="match status" value="1"/>
</dbReference>
<keyword evidence="4" id="KW-1185">Reference proteome</keyword>
<organism evidence="3 4">
    <name type="scientific">Mucilaginibacter gossypii</name>
    <dbReference type="NCBI Taxonomy" id="551996"/>
    <lineage>
        <taxon>Bacteria</taxon>
        <taxon>Pseudomonadati</taxon>
        <taxon>Bacteroidota</taxon>
        <taxon>Sphingobacteriia</taxon>
        <taxon>Sphingobacteriales</taxon>
        <taxon>Sphingobacteriaceae</taxon>
        <taxon>Mucilaginibacter</taxon>
    </lineage>
</organism>
<dbReference type="InterPro" id="IPR002525">
    <property type="entry name" value="Transp_IS110-like_N"/>
</dbReference>
<gene>
    <name evidence="3" type="ORF">SAMN05192573_10854</name>
</gene>
<dbReference type="RefSeq" id="WP_091169225.1">
    <property type="nucleotide sequence ID" value="NZ_FNCG01000008.1"/>
</dbReference>
<evidence type="ECO:0000259" key="1">
    <source>
        <dbReference type="Pfam" id="PF01548"/>
    </source>
</evidence>
<dbReference type="EMBL" id="FNCG01000008">
    <property type="protein sequence ID" value="SDH27440.1"/>
    <property type="molecule type" value="Genomic_DNA"/>
</dbReference>
<dbReference type="PANTHER" id="PTHR33055:SF13">
    <property type="entry name" value="TRANSPOSASE"/>
    <property type="match status" value="1"/>
</dbReference>
<dbReference type="AlphaFoldDB" id="A0A1G8B471"/>
<accession>A0A1G8B471</accession>
<evidence type="ECO:0000259" key="2">
    <source>
        <dbReference type="Pfam" id="PF02371"/>
    </source>
</evidence>